<dbReference type="SUPFAM" id="SSF54427">
    <property type="entry name" value="NTF2-like"/>
    <property type="match status" value="1"/>
</dbReference>
<feature type="domain" description="SnoaL-like" evidence="1">
    <location>
        <begin position="10"/>
        <end position="128"/>
    </location>
</feature>
<organism evidence="2 3">
    <name type="scientific">Halioxenophilus aromaticivorans</name>
    <dbReference type="NCBI Taxonomy" id="1306992"/>
    <lineage>
        <taxon>Bacteria</taxon>
        <taxon>Pseudomonadati</taxon>
        <taxon>Pseudomonadota</taxon>
        <taxon>Gammaproteobacteria</taxon>
        <taxon>Alteromonadales</taxon>
        <taxon>Alteromonadaceae</taxon>
        <taxon>Halioxenophilus</taxon>
    </lineage>
</organism>
<accession>A0AAV3U3F7</accession>
<dbReference type="CDD" id="cd00531">
    <property type="entry name" value="NTF2_like"/>
    <property type="match status" value="1"/>
</dbReference>
<sequence>MDTQHVQDWIALCNAKAQYCRLLDTKKWQAWSDLWTDDFVLDTDGAGNIPLVKGKQAALAQVRSSIEYAKTCHHVHNPEIDIQGNEASVIWAMQDRVVWGDGKPSLTGFGHYHELWLKIDGVWKLQKLKLTRLHLDVTAPLE</sequence>
<reference evidence="3" key="1">
    <citation type="journal article" date="2019" name="Int. J. Syst. Evol. Microbiol.">
        <title>The Global Catalogue of Microorganisms (GCM) 10K type strain sequencing project: providing services to taxonomists for standard genome sequencing and annotation.</title>
        <authorList>
            <consortium name="The Broad Institute Genomics Platform"/>
            <consortium name="The Broad Institute Genome Sequencing Center for Infectious Disease"/>
            <person name="Wu L."/>
            <person name="Ma J."/>
        </authorList>
    </citation>
    <scope>NUCLEOTIDE SEQUENCE [LARGE SCALE GENOMIC DNA]</scope>
    <source>
        <strain evidence="3">JCM 19134</strain>
    </source>
</reference>
<comment type="caution">
    <text evidence="2">The sequence shown here is derived from an EMBL/GenBank/DDBJ whole genome shotgun (WGS) entry which is preliminary data.</text>
</comment>
<keyword evidence="3" id="KW-1185">Reference proteome</keyword>
<evidence type="ECO:0000259" key="1">
    <source>
        <dbReference type="Pfam" id="PF13577"/>
    </source>
</evidence>
<gene>
    <name evidence="2" type="ORF">GCM10025791_26290</name>
</gene>
<proteinExistence type="predicted"/>
<dbReference type="Proteomes" id="UP001409585">
    <property type="component" value="Unassembled WGS sequence"/>
</dbReference>
<evidence type="ECO:0000313" key="2">
    <source>
        <dbReference type="EMBL" id="GAA4945813.1"/>
    </source>
</evidence>
<dbReference type="EMBL" id="BAABLX010000024">
    <property type="protein sequence ID" value="GAA4945813.1"/>
    <property type="molecule type" value="Genomic_DNA"/>
</dbReference>
<dbReference type="Pfam" id="PF13577">
    <property type="entry name" value="SnoaL_4"/>
    <property type="match status" value="1"/>
</dbReference>
<dbReference type="InterPro" id="IPR032710">
    <property type="entry name" value="NTF2-like_dom_sf"/>
</dbReference>
<dbReference type="Gene3D" id="3.10.450.50">
    <property type="match status" value="1"/>
</dbReference>
<dbReference type="InterPro" id="IPR037401">
    <property type="entry name" value="SnoaL-like"/>
</dbReference>
<dbReference type="AlphaFoldDB" id="A0AAV3U3F7"/>
<protein>
    <submittedName>
        <fullName evidence="2">Nuclear transport factor 2 family protein</fullName>
    </submittedName>
</protein>
<name>A0AAV3U3F7_9ALTE</name>
<evidence type="ECO:0000313" key="3">
    <source>
        <dbReference type="Proteomes" id="UP001409585"/>
    </source>
</evidence>
<dbReference type="RefSeq" id="WP_345422852.1">
    <property type="nucleotide sequence ID" value="NZ_AP031496.1"/>
</dbReference>